<dbReference type="AlphaFoldDB" id="A0A812EE02"/>
<keyword evidence="4" id="KW-1185">Reference proteome</keyword>
<evidence type="ECO:0000256" key="2">
    <source>
        <dbReference type="SAM" id="Phobius"/>
    </source>
</evidence>
<keyword evidence="2" id="KW-0472">Membrane</keyword>
<feature type="transmembrane region" description="Helical" evidence="2">
    <location>
        <begin position="134"/>
        <end position="155"/>
    </location>
</feature>
<feature type="compositionally biased region" description="Polar residues" evidence="1">
    <location>
        <begin position="242"/>
        <end position="257"/>
    </location>
</feature>
<evidence type="ECO:0000313" key="4">
    <source>
        <dbReference type="Proteomes" id="UP000597762"/>
    </source>
</evidence>
<keyword evidence="2" id="KW-1133">Transmembrane helix</keyword>
<name>A0A812EE02_ACAPH</name>
<accession>A0A812EE02</accession>
<feature type="transmembrane region" description="Helical" evidence="2">
    <location>
        <begin position="211"/>
        <end position="230"/>
    </location>
</feature>
<reference evidence="3" key="1">
    <citation type="submission" date="2021-01" db="EMBL/GenBank/DDBJ databases">
        <authorList>
            <person name="Li R."/>
            <person name="Bekaert M."/>
        </authorList>
    </citation>
    <scope>NUCLEOTIDE SEQUENCE</scope>
    <source>
        <strain evidence="3">Farmed</strain>
    </source>
</reference>
<proteinExistence type="predicted"/>
<feature type="region of interest" description="Disordered" evidence="1">
    <location>
        <begin position="242"/>
        <end position="270"/>
    </location>
</feature>
<gene>
    <name evidence="3" type="ORF">SPHA_70533</name>
</gene>
<keyword evidence="2" id="KW-0812">Transmembrane</keyword>
<dbReference type="EMBL" id="CAHIKZ030005166">
    <property type="protein sequence ID" value="CAE1320279.1"/>
    <property type="molecule type" value="Genomic_DNA"/>
</dbReference>
<protein>
    <submittedName>
        <fullName evidence="3">Uncharacterized protein</fullName>
    </submittedName>
</protein>
<comment type="caution">
    <text evidence="3">The sequence shown here is derived from an EMBL/GenBank/DDBJ whole genome shotgun (WGS) entry which is preliminary data.</text>
</comment>
<feature type="transmembrane region" description="Helical" evidence="2">
    <location>
        <begin position="74"/>
        <end position="95"/>
    </location>
</feature>
<feature type="transmembrane region" description="Helical" evidence="2">
    <location>
        <begin position="162"/>
        <end position="191"/>
    </location>
</feature>
<feature type="transmembrane region" description="Helical" evidence="2">
    <location>
        <begin position="34"/>
        <end position="62"/>
    </location>
</feature>
<organism evidence="3 4">
    <name type="scientific">Acanthosepion pharaonis</name>
    <name type="common">Pharaoh cuttlefish</name>
    <name type="synonym">Sepia pharaonis</name>
    <dbReference type="NCBI Taxonomy" id="158019"/>
    <lineage>
        <taxon>Eukaryota</taxon>
        <taxon>Metazoa</taxon>
        <taxon>Spiralia</taxon>
        <taxon>Lophotrochozoa</taxon>
        <taxon>Mollusca</taxon>
        <taxon>Cephalopoda</taxon>
        <taxon>Coleoidea</taxon>
        <taxon>Decapodiformes</taxon>
        <taxon>Sepiida</taxon>
        <taxon>Sepiina</taxon>
        <taxon>Sepiidae</taxon>
        <taxon>Acanthosepion</taxon>
    </lineage>
</organism>
<dbReference type="Proteomes" id="UP000597762">
    <property type="component" value="Unassembled WGS sequence"/>
</dbReference>
<feature type="transmembrane region" description="Helical" evidence="2">
    <location>
        <begin position="107"/>
        <end position="128"/>
    </location>
</feature>
<evidence type="ECO:0000313" key="3">
    <source>
        <dbReference type="EMBL" id="CAE1320279.1"/>
    </source>
</evidence>
<sequence>MLKSIRLFYISPRHHFSFSFDLSLYFSSLKTKPFLFNVLIFFFHLTSAFLSNCALQIFSLSVKKSYPLLINHSIYLFLAPSPSLSLSPSLSYLSIIHSIIYHFHSNFSSLVHLLYTSFAYNLILFSLISLLKLFFQFFLSLSLSFPFFLSSSFSLSFDIFPIFLFLVCIPLSLSLSLSLLSLFLSFTFPFFSSHLSLPPLSLSLSLSLNHSFSSFLFVFSFYASITISSYHTPFHRQHITNLPRSSTLPPTNPTRKSISADRPSPADQPPIRLAFHFQTKQGQNLK</sequence>
<evidence type="ECO:0000256" key="1">
    <source>
        <dbReference type="SAM" id="MobiDB-lite"/>
    </source>
</evidence>